<dbReference type="InterPro" id="IPR004583">
    <property type="entry name" value="DNA_repair_Rad4"/>
</dbReference>
<dbReference type="Gramene" id="KMS94230">
    <property type="protein sequence ID" value="KMS94230"/>
    <property type="gene ID" value="BVRB_023500"/>
</dbReference>
<dbReference type="GO" id="GO:0000111">
    <property type="term" value="C:nucleotide-excision repair factor 2 complex"/>
    <property type="evidence" value="ECO:0007669"/>
    <property type="project" value="TreeGrafter"/>
</dbReference>
<dbReference type="AlphaFoldDB" id="A0A0J8DTW0"/>
<dbReference type="SMART" id="SM01032">
    <property type="entry name" value="BHD_3"/>
    <property type="match status" value="1"/>
</dbReference>
<organism evidence="3 4">
    <name type="scientific">Beta vulgaris subsp. vulgaris</name>
    <name type="common">Beet</name>
    <dbReference type="NCBI Taxonomy" id="3555"/>
    <lineage>
        <taxon>Eukaryota</taxon>
        <taxon>Viridiplantae</taxon>
        <taxon>Streptophyta</taxon>
        <taxon>Embryophyta</taxon>
        <taxon>Tracheophyta</taxon>
        <taxon>Spermatophyta</taxon>
        <taxon>Magnoliopsida</taxon>
        <taxon>eudicotyledons</taxon>
        <taxon>Gunneridae</taxon>
        <taxon>Pentapetalae</taxon>
        <taxon>Caryophyllales</taxon>
        <taxon>Chenopodiaceae</taxon>
        <taxon>Betoideae</taxon>
        <taxon>Beta</taxon>
    </lineage>
</organism>
<dbReference type="GO" id="GO:0005737">
    <property type="term" value="C:cytoplasm"/>
    <property type="evidence" value="ECO:0007669"/>
    <property type="project" value="TreeGrafter"/>
</dbReference>
<dbReference type="Pfam" id="PF10405">
    <property type="entry name" value="BHD_3"/>
    <property type="match status" value="2"/>
</dbReference>
<reference evidence="3 4" key="1">
    <citation type="journal article" date="2014" name="Nature">
        <title>The genome of the recently domesticated crop plant sugar beet (Beta vulgaris).</title>
        <authorList>
            <person name="Dohm J.C."/>
            <person name="Minoche A.E."/>
            <person name="Holtgrawe D."/>
            <person name="Capella-Gutierrez S."/>
            <person name="Zakrzewski F."/>
            <person name="Tafer H."/>
            <person name="Rupp O."/>
            <person name="Sorensen T.R."/>
            <person name="Stracke R."/>
            <person name="Reinhardt R."/>
            <person name="Goesmann A."/>
            <person name="Kraft T."/>
            <person name="Schulz B."/>
            <person name="Stadler P.F."/>
            <person name="Schmidt T."/>
            <person name="Gabaldon T."/>
            <person name="Lehrach H."/>
            <person name="Weisshaar B."/>
            <person name="Himmelbauer H."/>
        </authorList>
    </citation>
    <scope>NUCLEOTIDE SEQUENCE [LARGE SCALE GENOMIC DNA]</scope>
    <source>
        <tissue evidence="3">Taproot</tissue>
    </source>
</reference>
<dbReference type="GO" id="GO:0006298">
    <property type="term" value="P:mismatch repair"/>
    <property type="evidence" value="ECO:0007669"/>
    <property type="project" value="TreeGrafter"/>
</dbReference>
<dbReference type="Gene3D" id="3.30.70.2460">
    <property type="entry name" value="Rad4, beta-hairpin domain BHD3"/>
    <property type="match status" value="1"/>
</dbReference>
<keyword evidence="4" id="KW-1185">Reference proteome</keyword>
<feature type="non-terminal residue" evidence="3">
    <location>
        <position position="1"/>
    </location>
</feature>
<name>A0A0J8DTW0_BETVV</name>
<dbReference type="InterPro" id="IPR018328">
    <property type="entry name" value="Rad4_beta-hairpin_dom3"/>
</dbReference>
<evidence type="ECO:0000313" key="4">
    <source>
        <dbReference type="Proteomes" id="UP000035740"/>
    </source>
</evidence>
<proteinExistence type="predicted"/>
<dbReference type="GO" id="GO:0003684">
    <property type="term" value="F:damaged DNA binding"/>
    <property type="evidence" value="ECO:0007669"/>
    <property type="project" value="InterPro"/>
</dbReference>
<dbReference type="GO" id="GO:0006289">
    <property type="term" value="P:nucleotide-excision repair"/>
    <property type="evidence" value="ECO:0007669"/>
    <property type="project" value="InterPro"/>
</dbReference>
<feature type="region of interest" description="Disordered" evidence="1">
    <location>
        <begin position="153"/>
        <end position="181"/>
    </location>
</feature>
<evidence type="ECO:0000259" key="2">
    <source>
        <dbReference type="SMART" id="SM01032"/>
    </source>
</evidence>
<dbReference type="InterPro" id="IPR042488">
    <property type="entry name" value="Rad4_BHD3_sf"/>
</dbReference>
<protein>
    <recommendedName>
        <fullName evidence="2">Rad4 beta-hairpin domain-containing protein</fullName>
    </recommendedName>
</protein>
<accession>A0A0J8DTW0</accession>
<dbReference type="EMBL" id="KQ095135">
    <property type="protein sequence ID" value="KMS94230.1"/>
    <property type="molecule type" value="Genomic_DNA"/>
</dbReference>
<dbReference type="OMA" id="MAHEISD"/>
<sequence length="204" mass="23433">WMPEPVRDGVVPTSMYGHCELWTSKHLPAGAVHLKHPRIAMAARKVWSVRVSAELFEMRFLILLFQCKVHFAPAMMGFESSSMGSIPIIQGIVTAIENKDAVLAAYNEMEERRKANIEKRRVEAIQTLWRALVKGTIVRHQIVVEKHAVAEKDDDADQRRRAQRSRVQITPKQHAHEFHESLDPETNIWTSRCACGFIREEEDL</sequence>
<dbReference type="PANTHER" id="PTHR12135:SF0">
    <property type="entry name" value="DNA REPAIR PROTEIN COMPLEMENTING XP-C CELLS"/>
    <property type="match status" value="1"/>
</dbReference>
<dbReference type="Proteomes" id="UP000035740">
    <property type="component" value="Unassembled WGS sequence"/>
</dbReference>
<dbReference type="PANTHER" id="PTHR12135">
    <property type="entry name" value="DNA REPAIR PROTEIN XP-C / RAD4"/>
    <property type="match status" value="1"/>
</dbReference>
<feature type="domain" description="Rad4 beta-hairpin" evidence="2">
    <location>
        <begin position="11"/>
        <end position="106"/>
    </location>
</feature>
<dbReference type="GO" id="GO:0003697">
    <property type="term" value="F:single-stranded DNA binding"/>
    <property type="evidence" value="ECO:0007669"/>
    <property type="project" value="TreeGrafter"/>
</dbReference>
<evidence type="ECO:0000313" key="3">
    <source>
        <dbReference type="EMBL" id="KMS94230.1"/>
    </source>
</evidence>
<dbReference type="GO" id="GO:0071942">
    <property type="term" value="C:XPC complex"/>
    <property type="evidence" value="ECO:0007669"/>
    <property type="project" value="TreeGrafter"/>
</dbReference>
<gene>
    <name evidence="3" type="ORF">BVRB_023500</name>
</gene>
<dbReference type="OrthoDB" id="300780at2759"/>
<evidence type="ECO:0000256" key="1">
    <source>
        <dbReference type="SAM" id="MobiDB-lite"/>
    </source>
</evidence>